<feature type="domain" description="TIR" evidence="2">
    <location>
        <begin position="207"/>
        <end position="274"/>
    </location>
</feature>
<evidence type="ECO:0008006" key="4">
    <source>
        <dbReference type="Google" id="ProtNLM"/>
    </source>
</evidence>
<evidence type="ECO:0000259" key="1">
    <source>
        <dbReference type="PROSITE" id="PS50017"/>
    </source>
</evidence>
<dbReference type="InterPro" id="IPR035897">
    <property type="entry name" value="Toll_tir_struct_dom_sf"/>
</dbReference>
<dbReference type="EMBL" id="GECZ01022634">
    <property type="protein sequence ID" value="JAS47135.1"/>
    <property type="molecule type" value="Transcribed_RNA"/>
</dbReference>
<feature type="non-terminal residue" evidence="3">
    <location>
        <position position="274"/>
    </location>
</feature>
<proteinExistence type="predicted"/>
<organism evidence="3">
    <name type="scientific">Cuerna arida</name>
    <dbReference type="NCBI Taxonomy" id="1464854"/>
    <lineage>
        <taxon>Eukaryota</taxon>
        <taxon>Metazoa</taxon>
        <taxon>Ecdysozoa</taxon>
        <taxon>Arthropoda</taxon>
        <taxon>Hexapoda</taxon>
        <taxon>Insecta</taxon>
        <taxon>Pterygota</taxon>
        <taxon>Neoptera</taxon>
        <taxon>Paraneoptera</taxon>
        <taxon>Hemiptera</taxon>
        <taxon>Auchenorrhyncha</taxon>
        <taxon>Membracoidea</taxon>
        <taxon>Cicadellidae</taxon>
        <taxon>Cicadellinae</taxon>
        <taxon>Proconiini</taxon>
        <taxon>Cuerna</taxon>
    </lineage>
</organism>
<dbReference type="SUPFAM" id="SSF47986">
    <property type="entry name" value="DEATH domain"/>
    <property type="match status" value="1"/>
</dbReference>
<dbReference type="SUPFAM" id="SSF52200">
    <property type="entry name" value="Toll/Interleukin receptor TIR domain"/>
    <property type="match status" value="1"/>
</dbReference>
<dbReference type="AlphaFoldDB" id="A0A1B6FAG1"/>
<dbReference type="Pfam" id="PF00531">
    <property type="entry name" value="Death"/>
    <property type="match status" value="1"/>
</dbReference>
<dbReference type="PROSITE" id="PS50104">
    <property type="entry name" value="TIR"/>
    <property type="match status" value="1"/>
</dbReference>
<evidence type="ECO:0000259" key="2">
    <source>
        <dbReference type="PROSITE" id="PS50104"/>
    </source>
</evidence>
<accession>A0A1B6FAG1</accession>
<dbReference type="PROSITE" id="PS50017">
    <property type="entry name" value="DEATH_DOMAIN"/>
    <property type="match status" value="1"/>
</dbReference>
<protein>
    <recommendedName>
        <fullName evidence="4">TIR domain-containing protein</fullName>
    </recommendedName>
</protein>
<dbReference type="InterPro" id="IPR000488">
    <property type="entry name" value="Death_dom"/>
</dbReference>
<dbReference type="GO" id="GO:0007165">
    <property type="term" value="P:signal transduction"/>
    <property type="evidence" value="ECO:0007669"/>
    <property type="project" value="InterPro"/>
</dbReference>
<evidence type="ECO:0000313" key="3">
    <source>
        <dbReference type="EMBL" id="JAS47135.1"/>
    </source>
</evidence>
<gene>
    <name evidence="3" type="ORF">g.44627</name>
</gene>
<dbReference type="InterPro" id="IPR000157">
    <property type="entry name" value="TIR_dom"/>
</dbReference>
<sequence>MSCSGYENELDYEINAKLALRNSLKESQKLEKKIAIVDITDCEHFENVAHQFDNYSIPISYLSSSTIDTISSMLSRKVLFHCEDRFSRNWKGLAHNLGFLEVHVYCWGQESCPARRVLKEWVDRDGKKATVTKLFEMYVRIGRCDFLLKDVSKLFKKDVDKYWKIVANYNANLIGSPKSLQPIDKVTDRDLLTKDDFIRRNRGLGVQIYDAFVLYVDDDIEFATELITVLEGDYDLKLCVRDREIRCSFLLDYSKVVKLISERCKKVIIIITDS</sequence>
<dbReference type="InterPro" id="IPR011029">
    <property type="entry name" value="DEATH-like_dom_sf"/>
</dbReference>
<name>A0A1B6FAG1_9HEMI</name>
<dbReference type="Gene3D" id="3.40.50.10140">
    <property type="entry name" value="Toll/interleukin-1 receptor homology (TIR) domain"/>
    <property type="match status" value="1"/>
</dbReference>
<feature type="domain" description="Death" evidence="1">
    <location>
        <begin position="89"/>
        <end position="147"/>
    </location>
</feature>
<reference evidence="3" key="1">
    <citation type="submission" date="2015-11" db="EMBL/GenBank/DDBJ databases">
        <title>De novo transcriptome assembly of four potential Pierce s Disease insect vectors from Arizona vineyards.</title>
        <authorList>
            <person name="Tassone E.E."/>
        </authorList>
    </citation>
    <scope>NUCLEOTIDE SEQUENCE</scope>
</reference>
<dbReference type="Gene3D" id="1.10.533.10">
    <property type="entry name" value="Death Domain, Fas"/>
    <property type="match status" value="1"/>
</dbReference>